<proteinExistence type="predicted"/>
<protein>
    <submittedName>
        <fullName evidence="1">Uncharacterized protein</fullName>
    </submittedName>
</protein>
<reference evidence="2" key="1">
    <citation type="submission" date="2011-08" db="EMBL/GenBank/DDBJ databases">
        <authorList>
            <person name="Rombauts S."/>
        </authorList>
    </citation>
    <scope>NUCLEOTIDE SEQUENCE</scope>
    <source>
        <strain evidence="2">London</strain>
    </source>
</reference>
<dbReference type="EnsemblMetazoa" id="tetur20g00940.1">
    <property type="protein sequence ID" value="tetur20g00940.1"/>
    <property type="gene ID" value="tetur20g00940"/>
</dbReference>
<sequence length="60" mass="7011">MVTITFDSRKPLSGSRKFFDLHEHEIIWLTFRSCLFIKAFSHYITSAFNIKQDKILSMGG</sequence>
<dbReference type="EMBL" id="CAEY01000510">
    <property type="status" value="NOT_ANNOTATED_CDS"/>
    <property type="molecule type" value="Genomic_DNA"/>
</dbReference>
<dbReference type="AlphaFoldDB" id="T1KSV2"/>
<dbReference type="HOGENOM" id="CLU_2944662_0_0_1"/>
<keyword evidence="2" id="KW-1185">Reference proteome</keyword>
<dbReference type="Proteomes" id="UP000015104">
    <property type="component" value="Unassembled WGS sequence"/>
</dbReference>
<evidence type="ECO:0000313" key="2">
    <source>
        <dbReference type="Proteomes" id="UP000015104"/>
    </source>
</evidence>
<evidence type="ECO:0000313" key="1">
    <source>
        <dbReference type="EnsemblMetazoa" id="tetur20g00940.1"/>
    </source>
</evidence>
<reference evidence="1" key="2">
    <citation type="submission" date="2015-06" db="UniProtKB">
        <authorList>
            <consortium name="EnsemblMetazoa"/>
        </authorList>
    </citation>
    <scope>IDENTIFICATION</scope>
</reference>
<organism evidence="1 2">
    <name type="scientific">Tetranychus urticae</name>
    <name type="common">Two-spotted spider mite</name>
    <dbReference type="NCBI Taxonomy" id="32264"/>
    <lineage>
        <taxon>Eukaryota</taxon>
        <taxon>Metazoa</taxon>
        <taxon>Ecdysozoa</taxon>
        <taxon>Arthropoda</taxon>
        <taxon>Chelicerata</taxon>
        <taxon>Arachnida</taxon>
        <taxon>Acari</taxon>
        <taxon>Acariformes</taxon>
        <taxon>Trombidiformes</taxon>
        <taxon>Prostigmata</taxon>
        <taxon>Eleutherengona</taxon>
        <taxon>Raphignathae</taxon>
        <taxon>Tetranychoidea</taxon>
        <taxon>Tetranychidae</taxon>
        <taxon>Tetranychus</taxon>
    </lineage>
</organism>
<accession>T1KSV2</accession>
<name>T1KSV2_TETUR</name>